<evidence type="ECO:0000313" key="3">
    <source>
        <dbReference type="Proteomes" id="UP000234384"/>
    </source>
</evidence>
<sequence>MNQLSRSIFGYNPTQTDQLLKEQQEKINRLEQQISELEEQLASYVEMEDLLKESIVDARMRGNEILDESHVKANQLIDRTNHQVYEYKSDIANQGTGLVEAGQNLQDQLIQMKQNMQDILAKFQSELDSTDFKAYFPKDSVATFKLHIDELEGVHEMEPTVNQSKDTINNQNPLTREEKANLKSIIHEVMANEELNDQTETVTSNLKVVK</sequence>
<feature type="coiled-coil region" evidence="1">
    <location>
        <begin position="20"/>
        <end position="54"/>
    </location>
</feature>
<evidence type="ECO:0000256" key="1">
    <source>
        <dbReference type="SAM" id="Coils"/>
    </source>
</evidence>
<dbReference type="RefSeq" id="WP_101954298.1">
    <property type="nucleotide sequence ID" value="NZ_PKHE01000011.1"/>
</dbReference>
<comment type="caution">
    <text evidence="2">The sequence shown here is derived from an EMBL/GenBank/DDBJ whole genome shotgun (WGS) entry which is preliminary data.</text>
</comment>
<dbReference type="Proteomes" id="UP000234384">
    <property type="component" value="Unassembled WGS sequence"/>
</dbReference>
<name>A0A2I1JZ61_9LACT</name>
<evidence type="ECO:0000313" key="2">
    <source>
        <dbReference type="EMBL" id="PKY88643.1"/>
    </source>
</evidence>
<keyword evidence="1" id="KW-0175">Coiled coil</keyword>
<dbReference type="Pfam" id="PF05103">
    <property type="entry name" value="DivIVA"/>
    <property type="match status" value="1"/>
</dbReference>
<protein>
    <submittedName>
        <fullName evidence="2">Uncharacterized protein</fullName>
    </submittedName>
</protein>
<dbReference type="EMBL" id="PKHE01000011">
    <property type="protein sequence ID" value="PKY88643.1"/>
    <property type="molecule type" value="Genomic_DNA"/>
</dbReference>
<gene>
    <name evidence="2" type="ORF">CYJ57_04845</name>
</gene>
<dbReference type="InterPro" id="IPR007793">
    <property type="entry name" value="DivIVA_fam"/>
</dbReference>
<organism evidence="2 3">
    <name type="scientific">Falseniella ignava</name>
    <dbReference type="NCBI Taxonomy" id="137730"/>
    <lineage>
        <taxon>Bacteria</taxon>
        <taxon>Bacillati</taxon>
        <taxon>Bacillota</taxon>
        <taxon>Bacilli</taxon>
        <taxon>Lactobacillales</taxon>
        <taxon>Aerococcaceae</taxon>
        <taxon>Falseniella</taxon>
    </lineage>
</organism>
<accession>A0A2I1JZ61</accession>
<dbReference type="AlphaFoldDB" id="A0A2I1JZ61"/>
<proteinExistence type="predicted"/>
<reference evidence="2 3" key="1">
    <citation type="submission" date="2017-12" db="EMBL/GenBank/DDBJ databases">
        <title>Phylogenetic diversity of female urinary microbiome.</title>
        <authorList>
            <person name="Thomas-White K."/>
            <person name="Wolfe A.J."/>
        </authorList>
    </citation>
    <scope>NUCLEOTIDE SEQUENCE [LARGE SCALE GENOMIC DNA]</scope>
    <source>
        <strain evidence="2 3">UMB0898</strain>
    </source>
</reference>